<protein>
    <submittedName>
        <fullName evidence="1">Uncharacterized protein</fullName>
    </submittedName>
</protein>
<evidence type="ECO:0000313" key="1">
    <source>
        <dbReference type="EMBL" id="KAF2154225.1"/>
    </source>
</evidence>
<keyword evidence="2" id="KW-1185">Reference proteome</keyword>
<reference evidence="1" key="1">
    <citation type="journal article" date="2020" name="Stud. Mycol.">
        <title>101 Dothideomycetes genomes: a test case for predicting lifestyles and emergence of pathogens.</title>
        <authorList>
            <person name="Haridas S."/>
            <person name="Albert R."/>
            <person name="Binder M."/>
            <person name="Bloem J."/>
            <person name="Labutti K."/>
            <person name="Salamov A."/>
            <person name="Andreopoulos B."/>
            <person name="Baker S."/>
            <person name="Barry K."/>
            <person name="Bills G."/>
            <person name="Bluhm B."/>
            <person name="Cannon C."/>
            <person name="Castanera R."/>
            <person name="Culley D."/>
            <person name="Daum C."/>
            <person name="Ezra D."/>
            <person name="Gonzalez J."/>
            <person name="Henrissat B."/>
            <person name="Kuo A."/>
            <person name="Liang C."/>
            <person name="Lipzen A."/>
            <person name="Lutzoni F."/>
            <person name="Magnuson J."/>
            <person name="Mondo S."/>
            <person name="Nolan M."/>
            <person name="Ohm R."/>
            <person name="Pangilinan J."/>
            <person name="Park H.-J."/>
            <person name="Ramirez L."/>
            <person name="Alfaro M."/>
            <person name="Sun H."/>
            <person name="Tritt A."/>
            <person name="Yoshinaga Y."/>
            <person name="Zwiers L.-H."/>
            <person name="Turgeon B."/>
            <person name="Goodwin S."/>
            <person name="Spatafora J."/>
            <person name="Crous P."/>
            <person name="Grigoriev I."/>
        </authorList>
    </citation>
    <scope>NUCLEOTIDE SEQUENCE</scope>
    <source>
        <strain evidence="1">CBS 260.36</strain>
    </source>
</reference>
<accession>A0A9P4J6R3</accession>
<dbReference type="EMBL" id="ML996084">
    <property type="protein sequence ID" value="KAF2154225.1"/>
    <property type="molecule type" value="Genomic_DNA"/>
</dbReference>
<sequence length="81" mass="8828">MHCEREHIIATRLGWVCLSSCSLGLRRSRHSQARRIVQVITMGGVCPVSEPTWMLPPHAKTGRASCCASSPSSVDDHVEAS</sequence>
<dbReference type="Proteomes" id="UP000799439">
    <property type="component" value="Unassembled WGS sequence"/>
</dbReference>
<name>A0A9P4J6R3_9PEZI</name>
<evidence type="ECO:0000313" key="2">
    <source>
        <dbReference type="Proteomes" id="UP000799439"/>
    </source>
</evidence>
<dbReference type="AlphaFoldDB" id="A0A9P4J6R3"/>
<comment type="caution">
    <text evidence="1">The sequence shown here is derived from an EMBL/GenBank/DDBJ whole genome shotgun (WGS) entry which is preliminary data.</text>
</comment>
<proteinExistence type="predicted"/>
<gene>
    <name evidence="1" type="ORF">K461DRAFT_124953</name>
</gene>
<organism evidence="1 2">
    <name type="scientific">Myriangium duriaei CBS 260.36</name>
    <dbReference type="NCBI Taxonomy" id="1168546"/>
    <lineage>
        <taxon>Eukaryota</taxon>
        <taxon>Fungi</taxon>
        <taxon>Dikarya</taxon>
        <taxon>Ascomycota</taxon>
        <taxon>Pezizomycotina</taxon>
        <taxon>Dothideomycetes</taxon>
        <taxon>Dothideomycetidae</taxon>
        <taxon>Myriangiales</taxon>
        <taxon>Myriangiaceae</taxon>
        <taxon>Myriangium</taxon>
    </lineage>
</organism>